<evidence type="ECO:0000256" key="1">
    <source>
        <dbReference type="SAM" id="SignalP"/>
    </source>
</evidence>
<gene>
    <name evidence="2" type="ordered locus">Vapar_2467</name>
</gene>
<feature type="chain" id="PRO_5002949565" evidence="1">
    <location>
        <begin position="23"/>
        <end position="74"/>
    </location>
</feature>
<accession>C5CJP0</accession>
<dbReference type="KEGG" id="vap:Vapar_2467"/>
<dbReference type="STRING" id="543728.Vapar_2467"/>
<dbReference type="AlphaFoldDB" id="C5CJP0"/>
<name>C5CJP0_VARPS</name>
<feature type="signal peptide" evidence="1">
    <location>
        <begin position="1"/>
        <end position="22"/>
    </location>
</feature>
<dbReference type="HOGENOM" id="CLU_2686774_0_0_4"/>
<dbReference type="EMBL" id="CP001635">
    <property type="protein sequence ID" value="ACS19093.1"/>
    <property type="molecule type" value="Genomic_DNA"/>
</dbReference>
<proteinExistence type="predicted"/>
<evidence type="ECO:0000313" key="2">
    <source>
        <dbReference type="EMBL" id="ACS19093.1"/>
    </source>
</evidence>
<protein>
    <submittedName>
        <fullName evidence="2">Uncharacterized protein</fullName>
    </submittedName>
</protein>
<keyword evidence="1" id="KW-0732">Signal</keyword>
<organism evidence="2">
    <name type="scientific">Variovorax paradoxus (strain S110)</name>
    <dbReference type="NCBI Taxonomy" id="543728"/>
    <lineage>
        <taxon>Bacteria</taxon>
        <taxon>Pseudomonadati</taxon>
        <taxon>Pseudomonadota</taxon>
        <taxon>Betaproteobacteria</taxon>
        <taxon>Burkholderiales</taxon>
        <taxon>Comamonadaceae</taxon>
        <taxon>Variovorax</taxon>
    </lineage>
</organism>
<reference evidence="2" key="1">
    <citation type="submission" date="2009-06" db="EMBL/GenBank/DDBJ databases">
        <title>Complete sequence of chromosome 1 of Variovorax paradoxus S110.</title>
        <authorList>
            <consortium name="US DOE Joint Genome Institute"/>
            <person name="Lucas S."/>
            <person name="Copeland A."/>
            <person name="Lapidus A."/>
            <person name="Glavina del Rio T."/>
            <person name="Tice H."/>
            <person name="Bruce D."/>
            <person name="Goodwin L."/>
            <person name="Pitluck S."/>
            <person name="Chertkov O."/>
            <person name="Brettin T."/>
            <person name="Detter J.C."/>
            <person name="Han C."/>
            <person name="Larimer F."/>
            <person name="Land M."/>
            <person name="Hauser L."/>
            <person name="Kyrpides N."/>
            <person name="Ovchinnikova G."/>
            <person name="Orwin P."/>
            <person name="Leadbetter J.R."/>
            <person name="Spain J.C."/>
            <person name="Han J.I."/>
        </authorList>
    </citation>
    <scope>NUCLEOTIDE SEQUENCE</scope>
    <source>
        <strain evidence="2">S110</strain>
    </source>
</reference>
<sequence length="74" mass="7726" precursor="true">MNRRNLLAAALGLSLAPLAAIAGPTWTYVGSCRSPLASRVYINGELVHDTALTADEAGAIASRMLSEAWKQNGA</sequence>